<evidence type="ECO:0008006" key="3">
    <source>
        <dbReference type="Google" id="ProtNLM"/>
    </source>
</evidence>
<evidence type="ECO:0000313" key="1">
    <source>
        <dbReference type="EMBL" id="KAK7886836.1"/>
    </source>
</evidence>
<dbReference type="EMBL" id="JBBPFD010000019">
    <property type="protein sequence ID" value="KAK7886836.1"/>
    <property type="molecule type" value="Genomic_DNA"/>
</dbReference>
<name>A0AAW0N2D2_9GOBI</name>
<reference evidence="2" key="1">
    <citation type="submission" date="2024-04" db="EMBL/GenBank/DDBJ databases">
        <title>Salinicola lusitanus LLJ914,a marine bacterium isolated from the Okinawa Trough.</title>
        <authorList>
            <person name="Li J."/>
        </authorList>
    </citation>
    <scope>NUCLEOTIDE SEQUENCE [LARGE SCALE GENOMIC DNA]</scope>
</reference>
<keyword evidence="2" id="KW-1185">Reference proteome</keyword>
<comment type="caution">
    <text evidence="1">The sequence shown here is derived from an EMBL/GenBank/DDBJ whole genome shotgun (WGS) entry which is preliminary data.</text>
</comment>
<evidence type="ECO:0000313" key="2">
    <source>
        <dbReference type="Proteomes" id="UP001460270"/>
    </source>
</evidence>
<dbReference type="Gene3D" id="2.170.130.30">
    <property type="match status" value="1"/>
</dbReference>
<proteinExistence type="predicted"/>
<protein>
    <recommendedName>
        <fullName evidence="3">DUF4430 domain-containing protein</fullName>
    </recommendedName>
</protein>
<organism evidence="1 2">
    <name type="scientific">Mugilogobius chulae</name>
    <name type="common">yellowstripe goby</name>
    <dbReference type="NCBI Taxonomy" id="88201"/>
    <lineage>
        <taxon>Eukaryota</taxon>
        <taxon>Metazoa</taxon>
        <taxon>Chordata</taxon>
        <taxon>Craniata</taxon>
        <taxon>Vertebrata</taxon>
        <taxon>Euteleostomi</taxon>
        <taxon>Actinopterygii</taxon>
        <taxon>Neopterygii</taxon>
        <taxon>Teleostei</taxon>
        <taxon>Neoteleostei</taxon>
        <taxon>Acanthomorphata</taxon>
        <taxon>Gobiaria</taxon>
        <taxon>Gobiiformes</taxon>
        <taxon>Gobioidei</taxon>
        <taxon>Gobiidae</taxon>
        <taxon>Gobionellinae</taxon>
        <taxon>Mugilogobius</taxon>
    </lineage>
</organism>
<gene>
    <name evidence="1" type="ORF">WMY93_026457</name>
</gene>
<dbReference type="AlphaFoldDB" id="A0AAW0N2D2"/>
<sequence length="171" mass="19016">MSDFTPYYVSKGRSDVNDTPISVSVINSVEPMPDKHYDTFVAFRGILLGALKRLEFTTDFNIESSNQSEGFSTGGGGIYRCEISECQASCAHSKTTNMATRADAGTVHLHGVPDYGPYLNSVNGLFEDRDKHTYWQLEVRKPDGKVIVPDVGIGCYIPEKDDEIILNYTKY</sequence>
<accession>A0AAW0N2D2</accession>
<dbReference type="Proteomes" id="UP001460270">
    <property type="component" value="Unassembled WGS sequence"/>
</dbReference>